<sequence length="243" mass="24987">MANLAGKVVVVTAAAQGIGKASALAFAAAGATVHATDINEAALAELAGTPGVVTRRLDVLDDAAVKAGFAEIGPVDVLFNCAGFVHSGSILEVKDEDFDFAVNLNVRAMVRTIRAVLPGMLDRGEGAIINMSSLAGAPKGVPNRFVYSLTKAAVVGLTKAIAADYVGKGIRCNAICPGTVESPSLEGRMRAQGDYDTARAAFISRQPMGRLGTPEEIADLAVYLAGATYTTGQAYNIDGGWSI</sequence>
<dbReference type="PANTHER" id="PTHR43477:SF4">
    <property type="entry name" value="DEHYDROGENASE_REDUCTASE SDR FAMILY MEMBER 6"/>
    <property type="match status" value="1"/>
</dbReference>
<dbReference type="InterPro" id="IPR051122">
    <property type="entry name" value="SDR_DHRS6-like"/>
</dbReference>
<keyword evidence="2" id="KW-0560">Oxidoreductase</keyword>
<evidence type="ECO:0000313" key="5">
    <source>
        <dbReference type="Proteomes" id="UP000191905"/>
    </source>
</evidence>
<dbReference type="EMBL" id="MDET01000056">
    <property type="protein sequence ID" value="OQM73743.1"/>
    <property type="molecule type" value="Genomic_DNA"/>
</dbReference>
<comment type="caution">
    <text evidence="4">The sequence shown here is derived from an EMBL/GenBank/DDBJ whole genome shotgun (WGS) entry which is preliminary data.</text>
</comment>
<evidence type="ECO:0000256" key="2">
    <source>
        <dbReference type="ARBA" id="ARBA00023002"/>
    </source>
</evidence>
<dbReference type="STRING" id="1873176.BFN67_07465"/>
<dbReference type="GO" id="GO:0016491">
    <property type="term" value="F:oxidoreductase activity"/>
    <property type="evidence" value="ECO:0007669"/>
    <property type="project" value="UniProtKB-KW"/>
</dbReference>
<dbReference type="InterPro" id="IPR002347">
    <property type="entry name" value="SDR_fam"/>
</dbReference>
<dbReference type="Pfam" id="PF13561">
    <property type="entry name" value="adh_short_C2"/>
    <property type="match status" value="1"/>
</dbReference>
<dbReference type="Gene3D" id="3.40.50.720">
    <property type="entry name" value="NAD(P)-binding Rossmann-like Domain"/>
    <property type="match status" value="1"/>
</dbReference>
<dbReference type="PANTHER" id="PTHR43477">
    <property type="entry name" value="DIHYDROANTICAPSIN 7-DEHYDROGENASE"/>
    <property type="match status" value="1"/>
</dbReference>
<name>A0A1V8RKV8_9HYPH</name>
<organism evidence="4 5">
    <name type="scientific">Manganibacter manganicus</name>
    <dbReference type="NCBI Taxonomy" id="1873176"/>
    <lineage>
        <taxon>Bacteria</taxon>
        <taxon>Pseudomonadati</taxon>
        <taxon>Pseudomonadota</taxon>
        <taxon>Alphaproteobacteria</taxon>
        <taxon>Hyphomicrobiales</taxon>
        <taxon>Phyllobacteriaceae</taxon>
        <taxon>Manganibacter</taxon>
    </lineage>
</organism>
<dbReference type="OrthoDB" id="9789398at2"/>
<comment type="similarity">
    <text evidence="1">Belongs to the short-chain dehydrogenases/reductases (SDR) family.</text>
</comment>
<dbReference type="RefSeq" id="WP_080921430.1">
    <property type="nucleotide sequence ID" value="NZ_MDET01000056.1"/>
</dbReference>
<dbReference type="PRINTS" id="PR00080">
    <property type="entry name" value="SDRFAMILY"/>
</dbReference>
<dbReference type="CDD" id="cd05368">
    <property type="entry name" value="DHRS6_like_SDR_c"/>
    <property type="match status" value="1"/>
</dbReference>
<dbReference type="FunFam" id="3.40.50.720:FF:000084">
    <property type="entry name" value="Short-chain dehydrogenase reductase"/>
    <property type="match status" value="1"/>
</dbReference>
<keyword evidence="5" id="KW-1185">Reference proteome</keyword>
<dbReference type="Proteomes" id="UP000191905">
    <property type="component" value="Unassembled WGS sequence"/>
</dbReference>
<keyword evidence="3" id="KW-0520">NAD</keyword>
<dbReference type="SUPFAM" id="SSF51735">
    <property type="entry name" value="NAD(P)-binding Rossmann-fold domains"/>
    <property type="match status" value="1"/>
</dbReference>
<evidence type="ECO:0000256" key="3">
    <source>
        <dbReference type="ARBA" id="ARBA00023027"/>
    </source>
</evidence>
<evidence type="ECO:0000256" key="1">
    <source>
        <dbReference type="ARBA" id="ARBA00006484"/>
    </source>
</evidence>
<proteinExistence type="inferred from homology"/>
<dbReference type="InterPro" id="IPR036291">
    <property type="entry name" value="NAD(P)-bd_dom_sf"/>
</dbReference>
<dbReference type="AlphaFoldDB" id="A0A1V8RKV8"/>
<gene>
    <name evidence="4" type="ORF">BFN67_07465</name>
</gene>
<dbReference type="PRINTS" id="PR00081">
    <property type="entry name" value="GDHRDH"/>
</dbReference>
<evidence type="ECO:0000313" key="4">
    <source>
        <dbReference type="EMBL" id="OQM73743.1"/>
    </source>
</evidence>
<accession>A0A1V8RKV8</accession>
<reference evidence="4 5" key="1">
    <citation type="journal article" date="2016" name="Int. J. Syst. Evol. Microbiol.">
        <title>Pseudaminobacter manganicus sp. nov., isolated from sludge of a manganese mine.</title>
        <authorList>
            <person name="Li J."/>
            <person name="Huang J."/>
            <person name="Liao S."/>
            <person name="Wang G."/>
        </authorList>
    </citation>
    <scope>NUCLEOTIDE SEQUENCE [LARGE SCALE GENOMIC DNA]</scope>
    <source>
        <strain evidence="4 5">JH-7</strain>
    </source>
</reference>
<protein>
    <submittedName>
        <fullName evidence="4">NAD(P)-dependent oxidoreductase</fullName>
    </submittedName>
</protein>